<dbReference type="FunCoup" id="A0A1X7TBA4">
    <property type="interactions" value="172"/>
</dbReference>
<dbReference type="GO" id="GO:1990404">
    <property type="term" value="F:NAD+-protein mono-ADP-ribosyltransferase activity"/>
    <property type="evidence" value="ECO:0007669"/>
    <property type="project" value="TreeGrafter"/>
</dbReference>
<dbReference type="AlphaFoldDB" id="A0A1X7TBA4"/>
<evidence type="ECO:0000313" key="4">
    <source>
        <dbReference type="Proteomes" id="UP000007879"/>
    </source>
</evidence>
<dbReference type="KEGG" id="aqu:109588832"/>
<dbReference type="EnsemblMetazoa" id="XM_020004946.1">
    <property type="protein sequence ID" value="XP_019860505.1"/>
    <property type="gene ID" value="LOC109588832"/>
</dbReference>
<feature type="domain" description="PARP catalytic" evidence="2">
    <location>
        <begin position="1"/>
        <end position="162"/>
    </location>
</feature>
<gene>
    <name evidence="3" type="primary">109588832</name>
</gene>
<dbReference type="EnsemblMetazoa" id="Aqu2.1.11720_001">
    <property type="protein sequence ID" value="Aqu2.1.11720_001"/>
    <property type="gene ID" value="Aqu2.1.11720"/>
</dbReference>
<name>A0A1X7TBA4_AMPQE</name>
<dbReference type="InterPro" id="IPR051712">
    <property type="entry name" value="ARTD-AVP"/>
</dbReference>
<sequence>MKEAKIVKVERIQNKYLYHKYALCKRRMHEKNGGEVNEKWLFHGSSEVSPEVIYKSEHGFDFRYSGDSSLWGKGAYFAVNASYSGVSYAFQTPERYRQMFIAFVLTGNSIRMERDSTLCAPPKKKDGSLYDSVNGVTGSSQIYIVYDHDKSYPAYLITFQIQ</sequence>
<reference evidence="3" key="2">
    <citation type="submission" date="2017-05" db="UniProtKB">
        <authorList>
            <consortium name="EnsemblMetazoa"/>
        </authorList>
    </citation>
    <scope>IDENTIFICATION</scope>
</reference>
<dbReference type="OrthoDB" id="438889at2759"/>
<dbReference type="SUPFAM" id="SSF56399">
    <property type="entry name" value="ADP-ribosylation"/>
    <property type="match status" value="1"/>
</dbReference>
<dbReference type="GO" id="GO:0003950">
    <property type="term" value="F:NAD+ poly-ADP-ribosyltransferase activity"/>
    <property type="evidence" value="ECO:0007669"/>
    <property type="project" value="UniProtKB-UniRule"/>
</dbReference>
<dbReference type="Gene3D" id="3.90.228.10">
    <property type="match status" value="1"/>
</dbReference>
<dbReference type="Proteomes" id="UP000007879">
    <property type="component" value="Unassembled WGS sequence"/>
</dbReference>
<dbReference type="PANTHER" id="PTHR45740">
    <property type="entry name" value="POLY [ADP-RIBOSE] POLYMERASE"/>
    <property type="match status" value="1"/>
</dbReference>
<evidence type="ECO:0000259" key="2">
    <source>
        <dbReference type="PROSITE" id="PS51059"/>
    </source>
</evidence>
<dbReference type="EC" id="2.4.2.-" evidence="1"/>
<dbReference type="GO" id="GO:0005634">
    <property type="term" value="C:nucleus"/>
    <property type="evidence" value="ECO:0007669"/>
    <property type="project" value="TreeGrafter"/>
</dbReference>
<accession>A0A1X7TBA4</accession>
<dbReference type="PROSITE" id="PS51059">
    <property type="entry name" value="PARP_CATALYTIC"/>
    <property type="match status" value="1"/>
</dbReference>
<evidence type="ECO:0000256" key="1">
    <source>
        <dbReference type="RuleBase" id="RU362114"/>
    </source>
</evidence>
<protein>
    <recommendedName>
        <fullName evidence="1">Poly [ADP-ribose] polymerase</fullName>
        <shortName evidence="1">PARP</shortName>
        <ecNumber evidence="1">2.4.2.-</ecNumber>
    </recommendedName>
</protein>
<dbReference type="InParanoid" id="A0A1X7TBA4"/>
<keyword evidence="1" id="KW-0520">NAD</keyword>
<proteinExistence type="predicted"/>
<keyword evidence="1" id="KW-0328">Glycosyltransferase</keyword>
<organism evidence="3">
    <name type="scientific">Amphimedon queenslandica</name>
    <name type="common">Sponge</name>
    <dbReference type="NCBI Taxonomy" id="400682"/>
    <lineage>
        <taxon>Eukaryota</taxon>
        <taxon>Metazoa</taxon>
        <taxon>Porifera</taxon>
        <taxon>Demospongiae</taxon>
        <taxon>Heteroscleromorpha</taxon>
        <taxon>Haplosclerida</taxon>
        <taxon>Niphatidae</taxon>
        <taxon>Amphimedon</taxon>
    </lineage>
</organism>
<dbReference type="Pfam" id="PF00644">
    <property type="entry name" value="PARP"/>
    <property type="match status" value="1"/>
</dbReference>
<evidence type="ECO:0000313" key="3">
    <source>
        <dbReference type="EnsemblMetazoa" id="Aqu2.1.11720_001"/>
    </source>
</evidence>
<keyword evidence="1" id="KW-0808">Transferase</keyword>
<keyword evidence="4" id="KW-1185">Reference proteome</keyword>
<dbReference type="PANTHER" id="PTHR45740:SF2">
    <property type="entry name" value="POLY [ADP-RIBOSE] POLYMERASE"/>
    <property type="match status" value="1"/>
</dbReference>
<reference evidence="4" key="1">
    <citation type="journal article" date="2010" name="Nature">
        <title>The Amphimedon queenslandica genome and the evolution of animal complexity.</title>
        <authorList>
            <person name="Srivastava M."/>
            <person name="Simakov O."/>
            <person name="Chapman J."/>
            <person name="Fahey B."/>
            <person name="Gauthier M.E."/>
            <person name="Mitros T."/>
            <person name="Richards G.S."/>
            <person name="Conaco C."/>
            <person name="Dacre M."/>
            <person name="Hellsten U."/>
            <person name="Larroux C."/>
            <person name="Putnam N.H."/>
            <person name="Stanke M."/>
            <person name="Adamska M."/>
            <person name="Darling A."/>
            <person name="Degnan S.M."/>
            <person name="Oakley T.H."/>
            <person name="Plachetzki D.C."/>
            <person name="Zhai Y."/>
            <person name="Adamski M."/>
            <person name="Calcino A."/>
            <person name="Cummins S.F."/>
            <person name="Goodstein D.M."/>
            <person name="Harris C."/>
            <person name="Jackson D.J."/>
            <person name="Leys S.P."/>
            <person name="Shu S."/>
            <person name="Woodcroft B.J."/>
            <person name="Vervoort M."/>
            <person name="Kosik K.S."/>
            <person name="Manning G."/>
            <person name="Degnan B.M."/>
            <person name="Rokhsar D.S."/>
        </authorList>
    </citation>
    <scope>NUCLEOTIDE SEQUENCE [LARGE SCALE GENOMIC DNA]</scope>
</reference>
<dbReference type="InterPro" id="IPR012317">
    <property type="entry name" value="Poly(ADP-ribose)pol_cat_dom"/>
</dbReference>